<dbReference type="EMBL" id="BGZJ01000002">
    <property type="protein sequence ID" value="GBO94629.1"/>
    <property type="molecule type" value="Genomic_DNA"/>
</dbReference>
<evidence type="ECO:0000313" key="1">
    <source>
        <dbReference type="EMBL" id="GBO94629.1"/>
    </source>
</evidence>
<dbReference type="AlphaFoldDB" id="A0A388SGN9"/>
<organism evidence="1 2">
    <name type="scientific">Mesosutterella multiformis</name>
    <dbReference type="NCBI Taxonomy" id="2259133"/>
    <lineage>
        <taxon>Bacteria</taxon>
        <taxon>Pseudomonadati</taxon>
        <taxon>Pseudomonadota</taxon>
        <taxon>Betaproteobacteria</taxon>
        <taxon>Burkholderiales</taxon>
        <taxon>Sutterellaceae</taxon>
        <taxon>Mesosutterella</taxon>
    </lineage>
</organism>
<sequence>MTKLHAGEILSPEICREVDRAIETIIRREFRSFHQCYAEGVKRYYARKGKDADFEKFARVWIKRVGSRRIAEHLEHQFCDGTSGEFGVLICGLPPGSQCVIRFNSAGGRSWWNAYSWEIDMKALSHDLVRYPYRDPGVTRYY</sequence>
<accession>A0A388SGN9</accession>
<comment type="caution">
    <text evidence="1">The sequence shown here is derived from an EMBL/GenBank/DDBJ whole genome shotgun (WGS) entry which is preliminary data.</text>
</comment>
<gene>
    <name evidence="1" type="ORF">MESMUL_19830</name>
</gene>
<accession>A0A401LHS6</accession>
<dbReference type="RefSeq" id="WP_116270862.1">
    <property type="nucleotide sequence ID" value="NZ_BGZJ01000002.1"/>
</dbReference>
<dbReference type="Proteomes" id="UP000266091">
    <property type="component" value="Unassembled WGS sequence"/>
</dbReference>
<reference evidence="1 2" key="1">
    <citation type="journal article" date="2018" name="Int. J. Syst. Evol. Microbiol.">
        <title>Mesosutterella multiformis gen. nov., sp. nov., a member of the family Sutterellaceae and Sutterella megalosphaeroides sp. nov., isolated from human faeces.</title>
        <authorList>
            <person name="Sakamoto M."/>
            <person name="Ikeyama N."/>
            <person name="Kunihiro T."/>
            <person name="Iino T."/>
            <person name="Yuki M."/>
            <person name="Ohkuma M."/>
        </authorList>
    </citation>
    <scope>NUCLEOTIDE SEQUENCE [LARGE SCALE GENOMIC DNA]</scope>
    <source>
        <strain evidence="1 2">4NBBH2</strain>
    </source>
</reference>
<keyword evidence="2" id="KW-1185">Reference proteome</keyword>
<evidence type="ECO:0000313" key="2">
    <source>
        <dbReference type="Proteomes" id="UP000266091"/>
    </source>
</evidence>
<protein>
    <submittedName>
        <fullName evidence="1">Uncharacterized protein</fullName>
    </submittedName>
</protein>
<name>A0A388SGN9_9BURK</name>
<proteinExistence type="predicted"/>